<feature type="compositionally biased region" description="Low complexity" evidence="1">
    <location>
        <begin position="540"/>
        <end position="558"/>
    </location>
</feature>
<feature type="compositionally biased region" description="Polar residues" evidence="1">
    <location>
        <begin position="568"/>
        <end position="578"/>
    </location>
</feature>
<dbReference type="Proteomes" id="UP000284706">
    <property type="component" value="Unassembled WGS sequence"/>
</dbReference>
<dbReference type="EMBL" id="NHYE01000681">
    <property type="protein sequence ID" value="PPR03994.1"/>
    <property type="molecule type" value="Genomic_DNA"/>
</dbReference>
<protein>
    <submittedName>
        <fullName evidence="2">Uncharacterized protein</fullName>
    </submittedName>
</protein>
<feature type="compositionally biased region" description="Basic and acidic residues" evidence="1">
    <location>
        <begin position="7"/>
        <end position="21"/>
    </location>
</feature>
<feature type="compositionally biased region" description="Low complexity" evidence="1">
    <location>
        <begin position="587"/>
        <end position="604"/>
    </location>
</feature>
<feature type="region of interest" description="Disordered" evidence="1">
    <location>
        <begin position="1"/>
        <end position="21"/>
    </location>
</feature>
<dbReference type="InParanoid" id="A0A409YN28"/>
<comment type="caution">
    <text evidence="2">The sequence shown here is derived from an EMBL/GenBank/DDBJ whole genome shotgun (WGS) entry which is preliminary data.</text>
</comment>
<keyword evidence="3" id="KW-1185">Reference proteome</keyword>
<organism evidence="2 3">
    <name type="scientific">Gymnopilus dilepis</name>
    <dbReference type="NCBI Taxonomy" id="231916"/>
    <lineage>
        <taxon>Eukaryota</taxon>
        <taxon>Fungi</taxon>
        <taxon>Dikarya</taxon>
        <taxon>Basidiomycota</taxon>
        <taxon>Agaricomycotina</taxon>
        <taxon>Agaricomycetes</taxon>
        <taxon>Agaricomycetidae</taxon>
        <taxon>Agaricales</taxon>
        <taxon>Agaricineae</taxon>
        <taxon>Hymenogastraceae</taxon>
        <taxon>Gymnopilus</taxon>
    </lineage>
</organism>
<evidence type="ECO:0000256" key="1">
    <source>
        <dbReference type="SAM" id="MobiDB-lite"/>
    </source>
</evidence>
<name>A0A409YN28_9AGAR</name>
<feature type="compositionally biased region" description="Basic and acidic residues" evidence="1">
    <location>
        <begin position="643"/>
        <end position="653"/>
    </location>
</feature>
<feature type="region of interest" description="Disordered" evidence="1">
    <location>
        <begin position="500"/>
        <end position="653"/>
    </location>
</feature>
<proteinExistence type="predicted"/>
<sequence length="653" mass="72106">MSQQSEVELHGVEDDHQMREETLPEVDWEARRLRVTSTREESGFLTPFHPARLEYHRRMKHNVQESIYYMTNRLRAILLHRLTVSQKAGLVKPWNACFTMEVQYANALIGWGTVIGEALDVPYLLRSICVLGPVLDPNIELAMSADMLGLLKTELDTTKSTYLISVPLYLHDWWLTPPESPLPFPVNPNNIELCKRFHNAVTKIEPRLRHTVPRPFELRMMSAPPTRIPDDVGPSLRTYQSSKKIGNIPVARKTAQPLTSAIADDTKHPVIPDILDPSFIPSNKPVSEDRSPIKPSVDYALPEGATSPKACNSCALYKNQISHMLVAVKEAIRHVQAMSQFAGWRAAATQRHYQAYMTLAEAAESRGGEITLEDIIHLAGRMPEAGTGIPDPTIEVESRRAEDLDLSIGSDYDGRLPDGMQWEQYEEDHVLDPSGSQSNIPLAPSIQHLAGRHRSASPLPSVDMDVIHEAPTLQTHVFANMEKPSFTVLVDSWRTSLPAASETHVSAEPMPNSSREETFQQVQNPTISPRPPQAVESSHPKAPSSTSSSAAVAKRASAPPRPNLAPTKVQQGQTSSVPNLPPLHTGASSAHSRSSAPQSPHSARTVVSSTGLSDRDEGSESGTNESYSGDEDAMDEDEDEPRDQDQDRTEDNV</sequence>
<dbReference type="AlphaFoldDB" id="A0A409YN28"/>
<accession>A0A409YN28</accession>
<evidence type="ECO:0000313" key="2">
    <source>
        <dbReference type="EMBL" id="PPR03994.1"/>
    </source>
</evidence>
<evidence type="ECO:0000313" key="3">
    <source>
        <dbReference type="Proteomes" id="UP000284706"/>
    </source>
</evidence>
<gene>
    <name evidence="2" type="ORF">CVT26_001038</name>
</gene>
<feature type="compositionally biased region" description="Acidic residues" evidence="1">
    <location>
        <begin position="628"/>
        <end position="642"/>
    </location>
</feature>
<reference evidence="2 3" key="1">
    <citation type="journal article" date="2018" name="Evol. Lett.">
        <title>Horizontal gene cluster transfer increased hallucinogenic mushroom diversity.</title>
        <authorList>
            <person name="Reynolds H.T."/>
            <person name="Vijayakumar V."/>
            <person name="Gluck-Thaler E."/>
            <person name="Korotkin H.B."/>
            <person name="Matheny P.B."/>
            <person name="Slot J.C."/>
        </authorList>
    </citation>
    <scope>NUCLEOTIDE SEQUENCE [LARGE SCALE GENOMIC DNA]</scope>
    <source>
        <strain evidence="2 3">SRW20</strain>
    </source>
</reference>